<sequence>MDHRCPDCGVTMEEVEFSMGDAWNAHVRTGEKRSGLLGKLGMNERKELTTVMCPECGLVRHYAEFED</sequence>
<organism evidence="1 2">
    <name type="scientific">Halorubrum sodomense</name>
    <dbReference type="NCBI Taxonomy" id="35743"/>
    <lineage>
        <taxon>Archaea</taxon>
        <taxon>Methanobacteriati</taxon>
        <taxon>Methanobacteriota</taxon>
        <taxon>Stenosarchaea group</taxon>
        <taxon>Halobacteria</taxon>
        <taxon>Halobacteriales</taxon>
        <taxon>Haloferacaceae</taxon>
        <taxon>Halorubrum</taxon>
    </lineage>
</organism>
<evidence type="ECO:0000313" key="1">
    <source>
        <dbReference type="EMBL" id="SFR30912.1"/>
    </source>
</evidence>
<name>A0A1I6FLU0_HALSD</name>
<proteinExistence type="predicted"/>
<reference evidence="2" key="1">
    <citation type="submission" date="2016-10" db="EMBL/GenBank/DDBJ databases">
        <authorList>
            <person name="Varghese N."/>
            <person name="Submissions S."/>
        </authorList>
    </citation>
    <scope>NUCLEOTIDE SEQUENCE [LARGE SCALE GENOMIC DNA]</scope>
    <source>
        <strain evidence="2">RD 26</strain>
    </source>
</reference>
<dbReference type="EMBL" id="FOYN01000001">
    <property type="protein sequence ID" value="SFR30912.1"/>
    <property type="molecule type" value="Genomic_DNA"/>
</dbReference>
<dbReference type="Proteomes" id="UP000198932">
    <property type="component" value="Unassembled WGS sequence"/>
</dbReference>
<dbReference type="AlphaFoldDB" id="A0A1I6FLU0"/>
<dbReference type="RefSeq" id="WP_092920227.1">
    <property type="nucleotide sequence ID" value="NZ_FOYN01000001.1"/>
</dbReference>
<evidence type="ECO:0000313" key="2">
    <source>
        <dbReference type="Proteomes" id="UP000198932"/>
    </source>
</evidence>
<protein>
    <submittedName>
        <fullName evidence="1">Uncharacterized protein</fullName>
    </submittedName>
</protein>
<gene>
    <name evidence="1" type="ORF">SAMN04487937_0747</name>
</gene>
<dbReference type="STRING" id="35743.SAMN04487937_0747"/>
<accession>A0A1I6FLU0</accession>
<dbReference type="OrthoDB" id="103460at2157"/>
<keyword evidence="2" id="KW-1185">Reference proteome</keyword>